<dbReference type="AlphaFoldDB" id="A0A7M2YZK1"/>
<keyword evidence="3" id="KW-0378">Hydrolase</keyword>
<proteinExistence type="inferred from homology"/>
<dbReference type="OrthoDB" id="9788539at2"/>
<gene>
    <name evidence="6" type="ORF">Gocc_0700</name>
</gene>
<comment type="caution">
    <text evidence="6">The sequence shown here is derived from an EMBL/GenBank/DDBJ whole genome shotgun (WGS) entry which is preliminary data.</text>
</comment>
<evidence type="ECO:0000256" key="1">
    <source>
        <dbReference type="ARBA" id="ARBA00005750"/>
    </source>
</evidence>
<keyword evidence="7" id="KW-1185">Reference proteome</keyword>
<dbReference type="SUPFAM" id="SSF89550">
    <property type="entry name" value="PHP domain-like"/>
    <property type="match status" value="1"/>
</dbReference>
<dbReference type="PANTHER" id="PTHR39181">
    <property type="entry name" value="TYROSINE-PROTEIN PHOSPHATASE YWQE"/>
    <property type="match status" value="1"/>
</dbReference>
<dbReference type="GO" id="GO:0030145">
    <property type="term" value="F:manganese ion binding"/>
    <property type="evidence" value="ECO:0007669"/>
    <property type="project" value="InterPro"/>
</dbReference>
<organism evidence="6 7">
    <name type="scientific">Gaiella occulta</name>
    <dbReference type="NCBI Taxonomy" id="1002870"/>
    <lineage>
        <taxon>Bacteria</taxon>
        <taxon>Bacillati</taxon>
        <taxon>Actinomycetota</taxon>
        <taxon>Thermoleophilia</taxon>
        <taxon>Gaiellales</taxon>
        <taxon>Gaiellaceae</taxon>
        <taxon>Gaiella</taxon>
    </lineage>
</organism>
<dbReference type="Proteomes" id="UP000254134">
    <property type="component" value="Unassembled WGS sequence"/>
</dbReference>
<evidence type="ECO:0000313" key="7">
    <source>
        <dbReference type="Proteomes" id="UP000254134"/>
    </source>
</evidence>
<sequence>MAAPGFVDVHAHVVPSGDDGAASIEHALELCRIAVDAGTRVLFATPHAHAPWDRYPLTPARRRTYDDAFPVVRDAVAAWGLELRRGFEVFPTVLDHDVDPRDYRLDGTDAVLLEFPGWWLDYPDPIPMLVEAGRRAEAAGLVPVLAHPERCPAVSDDPSIVRPLAERGWHLCLNAPSLLGDHGGTSEKAAWQLLEDGVVTIAASDAHGLERPPRLDLAFRAVERRYGREAAVPLFDGSVLPWADRGAATVVV</sequence>
<dbReference type="InterPro" id="IPR016195">
    <property type="entry name" value="Pol/histidinol_Pase-like"/>
</dbReference>
<evidence type="ECO:0000256" key="3">
    <source>
        <dbReference type="ARBA" id="ARBA00022801"/>
    </source>
</evidence>
<comment type="catalytic activity">
    <reaction evidence="5">
        <text>O-phospho-L-tyrosyl-[protein] + H2O = L-tyrosyl-[protein] + phosphate</text>
        <dbReference type="Rhea" id="RHEA:10684"/>
        <dbReference type="Rhea" id="RHEA-COMP:10136"/>
        <dbReference type="Rhea" id="RHEA-COMP:20101"/>
        <dbReference type="ChEBI" id="CHEBI:15377"/>
        <dbReference type="ChEBI" id="CHEBI:43474"/>
        <dbReference type="ChEBI" id="CHEBI:46858"/>
        <dbReference type="ChEBI" id="CHEBI:61978"/>
        <dbReference type="EC" id="3.1.3.48"/>
    </reaction>
</comment>
<evidence type="ECO:0000256" key="4">
    <source>
        <dbReference type="ARBA" id="ARBA00022912"/>
    </source>
</evidence>
<dbReference type="PANTHER" id="PTHR39181:SF1">
    <property type="entry name" value="TYROSINE-PROTEIN PHOSPHATASE YWQE"/>
    <property type="match status" value="1"/>
</dbReference>
<dbReference type="EMBL" id="QQZY01000002">
    <property type="protein sequence ID" value="RDI74902.1"/>
    <property type="molecule type" value="Genomic_DNA"/>
</dbReference>
<accession>A0A7M2YZK1</accession>
<dbReference type="InterPro" id="IPR016667">
    <property type="entry name" value="Caps_polysacc_synth_CpsB/CapC"/>
</dbReference>
<name>A0A7M2YZK1_9ACTN</name>
<evidence type="ECO:0000256" key="2">
    <source>
        <dbReference type="ARBA" id="ARBA00013064"/>
    </source>
</evidence>
<keyword evidence="4" id="KW-0904">Protein phosphatase</keyword>
<evidence type="ECO:0000256" key="5">
    <source>
        <dbReference type="ARBA" id="ARBA00051722"/>
    </source>
</evidence>
<reference evidence="7" key="2">
    <citation type="journal article" date="2019" name="MicrobiologyOpen">
        <title>High-quality draft genome sequence of Gaiella occulta isolated from a 150 meter deep mineral water borehole and comparison with the genome sequences of other deep-branching lineages of the phylum Actinobacteria.</title>
        <authorList>
            <person name="Severino R."/>
            <person name="Froufe H.J.C."/>
            <person name="Barroso C."/>
            <person name="Albuquerque L."/>
            <person name="Lobo-da-Cunha A."/>
            <person name="da Costa M.S."/>
            <person name="Egas C."/>
        </authorList>
    </citation>
    <scope>NUCLEOTIDE SEQUENCE [LARGE SCALE GENOMIC DNA]</scope>
    <source>
        <strain evidence="7">F2-233</strain>
    </source>
</reference>
<dbReference type="GO" id="GO:0004725">
    <property type="term" value="F:protein tyrosine phosphatase activity"/>
    <property type="evidence" value="ECO:0007669"/>
    <property type="project" value="UniProtKB-EC"/>
</dbReference>
<evidence type="ECO:0000313" key="6">
    <source>
        <dbReference type="EMBL" id="RDI74902.1"/>
    </source>
</evidence>
<protein>
    <recommendedName>
        <fullName evidence="2">protein-tyrosine-phosphatase</fullName>
        <ecNumber evidence="2">3.1.3.48</ecNumber>
    </recommendedName>
</protein>
<dbReference type="EC" id="3.1.3.48" evidence="2"/>
<dbReference type="Pfam" id="PF19567">
    <property type="entry name" value="CpsB_CapC"/>
    <property type="match status" value="1"/>
</dbReference>
<dbReference type="RefSeq" id="WP_114795170.1">
    <property type="nucleotide sequence ID" value="NZ_QQZY01000002.1"/>
</dbReference>
<comment type="similarity">
    <text evidence="1">Belongs to the metallo-dependent hydrolases superfamily. CpsB/CapC family.</text>
</comment>
<dbReference type="Gene3D" id="3.20.20.140">
    <property type="entry name" value="Metal-dependent hydrolases"/>
    <property type="match status" value="1"/>
</dbReference>
<reference evidence="6 7" key="1">
    <citation type="submission" date="2018-07" db="EMBL/GenBank/DDBJ databases">
        <title>High-quality-draft genome sequence of Gaiella occulta.</title>
        <authorList>
            <person name="Severino R."/>
            <person name="Froufe H.J.C."/>
            <person name="Rainey F.A."/>
            <person name="Barroso C."/>
            <person name="Albuquerque L."/>
            <person name="Lobo-Da-Cunha A."/>
            <person name="Da Costa M.S."/>
            <person name="Egas C."/>
        </authorList>
    </citation>
    <scope>NUCLEOTIDE SEQUENCE [LARGE SCALE GENOMIC DNA]</scope>
    <source>
        <strain evidence="6 7">F2-233</strain>
    </source>
</reference>